<dbReference type="AlphaFoldDB" id="A0A397V3F1"/>
<dbReference type="InterPro" id="IPR001680">
    <property type="entry name" value="WD40_rpt"/>
</dbReference>
<dbReference type="InterPro" id="IPR050349">
    <property type="entry name" value="WD_LIS1/nudF_dynein_reg"/>
</dbReference>
<dbReference type="Gene3D" id="2.130.10.10">
    <property type="entry name" value="YVTN repeat-like/Quinoprotein amine dehydrogenase"/>
    <property type="match status" value="2"/>
</dbReference>
<sequence>NKYKNTLAEFRKEANEIIKNNPKLFDELPLTAIVQNYIMEKMKNDVEKIDLENCKIDDDLYTPGTTIYPRYICKTFSQIHSTNILTVRTQNIQLTNYHDNDYESIPIPMIITSSADKSIKFTSLLTGDIYNVCDVHKGGVLAIDFHPIYTTIMLSASMDGSIMLINASTMEVKQIFKDHNKYVVRAKFSPDRSMFFTASYDYTLNIYKFCGSSTPRLFSPHIVNSSIPTSLLMLTTPSTLPTPSTPLPIYSKIHTITFESNIESLYILPNSSYLIVGIRDSNYFHYVNFQHTNSKTQSFEITKHNMNANGDDRVSFIAMDIVASPNNGGKYLLVMTDDESGRIIMFKTFNTNDINKNEDIASLTLIQLANFYDIPSPDSSPISSSPTIPSIAIRKFTYPRLLWHSSGKYFYACGIDAYPRVYSIESKRLVDKLKGHVKNNGNSKISNSESDNDKLSGHSDVVREMWYNEERDLLITCGFDKCMKIWGSDELCRELMKDLKEEGEKNRNQGFFVRRNTIV</sequence>
<dbReference type="Pfam" id="PF00400">
    <property type="entry name" value="WD40"/>
    <property type="match status" value="3"/>
</dbReference>
<dbReference type="SUPFAM" id="SSF50978">
    <property type="entry name" value="WD40 repeat-like"/>
    <property type="match status" value="1"/>
</dbReference>
<name>A0A397V3F1_9GLOM</name>
<dbReference type="PROSITE" id="PS50294">
    <property type="entry name" value="WD_REPEATS_REGION"/>
    <property type="match status" value="1"/>
</dbReference>
<dbReference type="STRING" id="44941.A0A397V3F1"/>
<dbReference type="Proteomes" id="UP000266673">
    <property type="component" value="Unassembled WGS sequence"/>
</dbReference>
<evidence type="ECO:0000256" key="3">
    <source>
        <dbReference type="PROSITE-ProRule" id="PRU00221"/>
    </source>
</evidence>
<feature type="repeat" description="WD" evidence="3">
    <location>
        <begin position="176"/>
        <end position="208"/>
    </location>
</feature>
<feature type="non-terminal residue" evidence="4">
    <location>
        <position position="1"/>
    </location>
</feature>
<dbReference type="OrthoDB" id="2433499at2759"/>
<keyword evidence="1 3" id="KW-0853">WD repeat</keyword>
<proteinExistence type="predicted"/>
<dbReference type="PROSITE" id="PS50082">
    <property type="entry name" value="WD_REPEATS_2"/>
    <property type="match status" value="2"/>
</dbReference>
<accession>A0A397V3F1</accession>
<gene>
    <name evidence="4" type="ORF">C2G38_2318173</name>
</gene>
<dbReference type="EMBL" id="QKWP01000716">
    <property type="protein sequence ID" value="RIB15897.1"/>
    <property type="molecule type" value="Genomic_DNA"/>
</dbReference>
<organism evidence="4 5">
    <name type="scientific">Gigaspora rosea</name>
    <dbReference type="NCBI Taxonomy" id="44941"/>
    <lineage>
        <taxon>Eukaryota</taxon>
        <taxon>Fungi</taxon>
        <taxon>Fungi incertae sedis</taxon>
        <taxon>Mucoromycota</taxon>
        <taxon>Glomeromycotina</taxon>
        <taxon>Glomeromycetes</taxon>
        <taxon>Diversisporales</taxon>
        <taxon>Gigasporaceae</taxon>
        <taxon>Gigaspora</taxon>
    </lineage>
</organism>
<dbReference type="InterPro" id="IPR036322">
    <property type="entry name" value="WD40_repeat_dom_sf"/>
</dbReference>
<evidence type="ECO:0000256" key="1">
    <source>
        <dbReference type="ARBA" id="ARBA00022574"/>
    </source>
</evidence>
<dbReference type="PANTHER" id="PTHR44129">
    <property type="entry name" value="WD REPEAT-CONTAINING PROTEIN POP1"/>
    <property type="match status" value="1"/>
</dbReference>
<feature type="repeat" description="WD" evidence="3">
    <location>
        <begin position="455"/>
        <end position="486"/>
    </location>
</feature>
<evidence type="ECO:0000313" key="4">
    <source>
        <dbReference type="EMBL" id="RIB15897.1"/>
    </source>
</evidence>
<keyword evidence="2" id="KW-0677">Repeat</keyword>
<keyword evidence="5" id="KW-1185">Reference proteome</keyword>
<protein>
    <submittedName>
        <fullName evidence="4">WD40-repeat-containing domain protein</fullName>
    </submittedName>
</protein>
<dbReference type="SMART" id="SM00320">
    <property type="entry name" value="WD40"/>
    <property type="match status" value="5"/>
</dbReference>
<reference evidence="4 5" key="1">
    <citation type="submission" date="2018-06" db="EMBL/GenBank/DDBJ databases">
        <title>Comparative genomics reveals the genomic features of Rhizophagus irregularis, R. cerebriforme, R. diaphanum and Gigaspora rosea, and their symbiotic lifestyle signature.</title>
        <authorList>
            <person name="Morin E."/>
            <person name="San Clemente H."/>
            <person name="Chen E.C.H."/>
            <person name="De La Providencia I."/>
            <person name="Hainaut M."/>
            <person name="Kuo A."/>
            <person name="Kohler A."/>
            <person name="Murat C."/>
            <person name="Tang N."/>
            <person name="Roy S."/>
            <person name="Loubradou J."/>
            <person name="Henrissat B."/>
            <person name="Grigoriev I.V."/>
            <person name="Corradi N."/>
            <person name="Roux C."/>
            <person name="Martin F.M."/>
        </authorList>
    </citation>
    <scope>NUCLEOTIDE SEQUENCE [LARGE SCALE GENOMIC DNA]</scope>
    <source>
        <strain evidence="4 5">DAOM 194757</strain>
    </source>
</reference>
<comment type="caution">
    <text evidence="4">The sequence shown here is derived from an EMBL/GenBank/DDBJ whole genome shotgun (WGS) entry which is preliminary data.</text>
</comment>
<dbReference type="InterPro" id="IPR015943">
    <property type="entry name" value="WD40/YVTN_repeat-like_dom_sf"/>
</dbReference>
<evidence type="ECO:0000313" key="5">
    <source>
        <dbReference type="Proteomes" id="UP000266673"/>
    </source>
</evidence>
<evidence type="ECO:0000256" key="2">
    <source>
        <dbReference type="ARBA" id="ARBA00022737"/>
    </source>
</evidence>